<name>A0A1S1LKM8_MYCCH</name>
<dbReference type="RefSeq" id="WP_070947613.1">
    <property type="nucleotide sequence ID" value="NZ_MLIQ01000021.1"/>
</dbReference>
<dbReference type="Proteomes" id="UP000180043">
    <property type="component" value="Unassembled WGS sequence"/>
</dbReference>
<accession>A0A1S1LKM8</accession>
<comment type="caution">
    <text evidence="1">The sequence shown here is derived from an EMBL/GenBank/DDBJ whole genome shotgun (WGS) entry which is preliminary data.</text>
</comment>
<proteinExistence type="predicted"/>
<dbReference type="EMBL" id="MLIQ01000021">
    <property type="protein sequence ID" value="OHU52333.1"/>
    <property type="molecule type" value="Genomic_DNA"/>
</dbReference>
<dbReference type="AlphaFoldDB" id="A0A1S1LKM8"/>
<organism evidence="1 2">
    <name type="scientific">Mycobacteroides chelonae</name>
    <name type="common">Mycobacterium chelonae</name>
    <dbReference type="NCBI Taxonomy" id="1774"/>
    <lineage>
        <taxon>Bacteria</taxon>
        <taxon>Bacillati</taxon>
        <taxon>Actinomycetota</taxon>
        <taxon>Actinomycetes</taxon>
        <taxon>Mycobacteriales</taxon>
        <taxon>Mycobacteriaceae</taxon>
        <taxon>Mycobacteroides</taxon>
    </lineage>
</organism>
<protein>
    <submittedName>
        <fullName evidence="1">Uncharacterized protein</fullName>
    </submittedName>
</protein>
<gene>
    <name evidence="1" type="ORF">BKG82_18895</name>
</gene>
<sequence>MADSKNIDSILESLTALQLSIVEQNARLDRIGAFMDDPVNPTIIVRVQHGKILDIAASDAITSMAAHDLQNLVNAVIFGAFVDWFENVKPPAAA</sequence>
<evidence type="ECO:0000313" key="2">
    <source>
        <dbReference type="Proteomes" id="UP000180043"/>
    </source>
</evidence>
<reference evidence="1 2" key="1">
    <citation type="submission" date="2016-10" db="EMBL/GenBank/DDBJ databases">
        <title>Evaluation of Human, Veterinary and Environmental Mycobacterium chelonae Isolates by Core Genome Phylogenomic Analysis, Targeted Gene Comparison, and Anti-microbial Susceptibility Patterns: A Tale of Mistaken Identities.</title>
        <authorList>
            <person name="Fogelson S.B."/>
            <person name="Camus A.C."/>
            <person name="Lorenz W."/>
            <person name="Vasireddy R."/>
            <person name="Vasireddy S."/>
            <person name="Smith T."/>
            <person name="Brown-Elliott B.A."/>
            <person name="Wallace R.J.Jr."/>
            <person name="Hasan N.A."/>
            <person name="Reischl U."/>
            <person name="Sanchez S."/>
        </authorList>
    </citation>
    <scope>NUCLEOTIDE SEQUENCE [LARGE SCALE GENOMIC DNA]</scope>
    <source>
        <strain evidence="1 2">15515</strain>
    </source>
</reference>
<evidence type="ECO:0000313" key="1">
    <source>
        <dbReference type="EMBL" id="OHU52333.1"/>
    </source>
</evidence>